<dbReference type="InterPro" id="IPR002022">
    <property type="entry name" value="Pec_lyase"/>
</dbReference>
<comment type="catalytic activity">
    <reaction evidence="1 8">
        <text>Eliminative cleavage of (1-&gt;4)-alpha-D-galacturonan to give oligosaccharides with 4-deoxy-alpha-D-galact-4-enuronosyl groups at their non-reducing ends.</text>
        <dbReference type="EC" id="4.2.2.2"/>
    </reaction>
</comment>
<feature type="chain" id="PRO_5041769410" description="Pectate lyase" evidence="8">
    <location>
        <begin position="25"/>
        <end position="551"/>
    </location>
</feature>
<comment type="pathway">
    <text evidence="2 8">Glycan metabolism; pectin degradation; 2-dehydro-3-deoxy-D-gluconate from pectin: step 2/5.</text>
</comment>
<evidence type="ECO:0000313" key="10">
    <source>
        <dbReference type="EMBL" id="KAK1416608.1"/>
    </source>
</evidence>
<dbReference type="InterPro" id="IPR045032">
    <property type="entry name" value="PEL"/>
</dbReference>
<dbReference type="Pfam" id="PF00544">
    <property type="entry name" value="Pectate_lyase_4"/>
    <property type="match status" value="1"/>
</dbReference>
<evidence type="ECO:0000256" key="4">
    <source>
        <dbReference type="ARBA" id="ARBA00022723"/>
    </source>
</evidence>
<feature type="domain" description="Pectate lyase" evidence="9">
    <location>
        <begin position="141"/>
        <end position="339"/>
    </location>
</feature>
<dbReference type="InterPro" id="IPR011050">
    <property type="entry name" value="Pectin_lyase_fold/virulence"/>
</dbReference>
<organism evidence="10 11">
    <name type="scientific">Tagetes erecta</name>
    <name type="common">African marigold</name>
    <dbReference type="NCBI Taxonomy" id="13708"/>
    <lineage>
        <taxon>Eukaryota</taxon>
        <taxon>Viridiplantae</taxon>
        <taxon>Streptophyta</taxon>
        <taxon>Embryophyta</taxon>
        <taxon>Tracheophyta</taxon>
        <taxon>Spermatophyta</taxon>
        <taxon>Magnoliopsida</taxon>
        <taxon>eudicotyledons</taxon>
        <taxon>Gunneridae</taxon>
        <taxon>Pentapetalae</taxon>
        <taxon>asterids</taxon>
        <taxon>campanulids</taxon>
        <taxon>Asterales</taxon>
        <taxon>Asteraceae</taxon>
        <taxon>Asteroideae</taxon>
        <taxon>Heliantheae alliance</taxon>
        <taxon>Tageteae</taxon>
        <taxon>Tagetes</taxon>
    </lineage>
</organism>
<dbReference type="Gene3D" id="2.160.20.10">
    <property type="entry name" value="Single-stranded right-handed beta-helix, Pectin lyase-like"/>
    <property type="match status" value="1"/>
</dbReference>
<dbReference type="AlphaFoldDB" id="A0AAD8K647"/>
<keyword evidence="5 8" id="KW-0732">Signal</keyword>
<dbReference type="EC" id="4.2.2.2" evidence="3 8"/>
<evidence type="ECO:0000256" key="2">
    <source>
        <dbReference type="ARBA" id="ARBA00005220"/>
    </source>
</evidence>
<dbReference type="GO" id="GO:0046872">
    <property type="term" value="F:metal ion binding"/>
    <property type="evidence" value="ECO:0007669"/>
    <property type="project" value="UniProtKB-KW"/>
</dbReference>
<comment type="caution">
    <text evidence="10">The sequence shown here is derived from an EMBL/GenBank/DDBJ whole genome shotgun (WGS) entry which is preliminary data.</text>
</comment>
<comment type="similarity">
    <text evidence="8">Belongs to the polysaccharide lyase 1 family.</text>
</comment>
<evidence type="ECO:0000256" key="7">
    <source>
        <dbReference type="ARBA" id="ARBA00023239"/>
    </source>
</evidence>
<dbReference type="EMBL" id="JAUHHV010000008">
    <property type="protein sequence ID" value="KAK1416608.1"/>
    <property type="molecule type" value="Genomic_DNA"/>
</dbReference>
<sequence length="551" mass="58790">MSPTTTAAACLLMLTCSFIISTSSTNNTFLPHPQTIVLQLQRKVNASRRRIIESKDQTTTPCQTGNPVDDCWRCDPNWANDRQRLADCGIGFGEAAMGGKGGQIYVVTNPSDGGDPLNPPPGTLRHAVIQSEPLWIIFANDMHINLQNELIVSSSKTIDGRGAVVHVTGKGCIVIENVGNIIIHGLYIHDCKPSGKQAKIRVSPTEVVERGKSDGDGLTVKGVRNLWIDHCSFARCTDGLVDITHGSTAVTVTNSYFTDHDKVMLLGHSDDYLPDAAMQVTVAFNHFGKGLVERMPRCRHGYFHVVNNDYTEWQLYAIGGSAAPTINSQGNRFVALPDSRKEVTKRMEAKEDEWRGWNWRSEGDLMVNGAFFVPSGAEMSIQYDKASSVPPMSAYLINQLTMHAGVLVGVPSYLIDMLLCSNVGGAGMTTPSSSDGLIPPVLDGQPKPPGTIPPGGNPYGMTPPAGCYAQAAGGCISAGNMKVDGGGSNFAGAGAAAFGVLQGCGPFGIIPYCDASGSRMISGSIQTSLPTTILLSSLSLHVTMFYSILLH</sequence>
<dbReference type="PANTHER" id="PTHR31683">
    <property type="entry name" value="PECTATE LYASE 18-RELATED"/>
    <property type="match status" value="1"/>
</dbReference>
<dbReference type="PANTHER" id="PTHR31683:SF136">
    <property type="entry name" value="PECTATE LYASE"/>
    <property type="match status" value="1"/>
</dbReference>
<dbReference type="InterPro" id="IPR012334">
    <property type="entry name" value="Pectin_lyas_fold"/>
</dbReference>
<evidence type="ECO:0000256" key="6">
    <source>
        <dbReference type="ARBA" id="ARBA00022837"/>
    </source>
</evidence>
<evidence type="ECO:0000256" key="8">
    <source>
        <dbReference type="RuleBase" id="RU361123"/>
    </source>
</evidence>
<dbReference type="InterPro" id="IPR018082">
    <property type="entry name" value="AmbAllergen"/>
</dbReference>
<evidence type="ECO:0000256" key="3">
    <source>
        <dbReference type="ARBA" id="ARBA00012272"/>
    </source>
</evidence>
<gene>
    <name evidence="10" type="ORF">QVD17_32399</name>
</gene>
<reference evidence="10" key="1">
    <citation type="journal article" date="2023" name="bioRxiv">
        <title>Improved chromosome-level genome assembly for marigold (Tagetes erecta).</title>
        <authorList>
            <person name="Jiang F."/>
            <person name="Yuan L."/>
            <person name="Wang S."/>
            <person name="Wang H."/>
            <person name="Xu D."/>
            <person name="Wang A."/>
            <person name="Fan W."/>
        </authorList>
    </citation>
    <scope>NUCLEOTIDE SEQUENCE</scope>
    <source>
        <strain evidence="10">WSJ</strain>
        <tissue evidence="10">Leaf</tissue>
    </source>
</reference>
<dbReference type="SUPFAM" id="SSF51126">
    <property type="entry name" value="Pectin lyase-like"/>
    <property type="match status" value="1"/>
</dbReference>
<protein>
    <recommendedName>
        <fullName evidence="3 8">Pectate lyase</fullName>
        <ecNumber evidence="3 8">4.2.2.2</ecNumber>
    </recommendedName>
</protein>
<evidence type="ECO:0000313" key="11">
    <source>
        <dbReference type="Proteomes" id="UP001229421"/>
    </source>
</evidence>
<feature type="signal peptide" evidence="8">
    <location>
        <begin position="1"/>
        <end position="24"/>
    </location>
</feature>
<keyword evidence="6 8" id="KW-0106">Calcium</keyword>
<dbReference type="GO" id="GO:0030570">
    <property type="term" value="F:pectate lyase activity"/>
    <property type="evidence" value="ECO:0007669"/>
    <property type="project" value="UniProtKB-EC"/>
</dbReference>
<dbReference type="PRINTS" id="PR00807">
    <property type="entry name" value="AMBALLERGEN"/>
</dbReference>
<dbReference type="Proteomes" id="UP001229421">
    <property type="component" value="Unassembled WGS sequence"/>
</dbReference>
<keyword evidence="11" id="KW-1185">Reference proteome</keyword>
<proteinExistence type="inferred from homology"/>
<name>A0AAD8K647_TARER</name>
<evidence type="ECO:0000259" key="9">
    <source>
        <dbReference type="SMART" id="SM00656"/>
    </source>
</evidence>
<evidence type="ECO:0000256" key="5">
    <source>
        <dbReference type="ARBA" id="ARBA00022729"/>
    </source>
</evidence>
<keyword evidence="4 8" id="KW-0479">Metal-binding</keyword>
<comment type="cofactor">
    <cofactor evidence="8">
        <name>Ca(2+)</name>
        <dbReference type="ChEBI" id="CHEBI:29108"/>
    </cofactor>
    <text evidence="8">Binds 1 Ca(2+) ion. Required for its activity.</text>
</comment>
<accession>A0AAD8K647</accession>
<keyword evidence="7 8" id="KW-0456">Lyase</keyword>
<evidence type="ECO:0000256" key="1">
    <source>
        <dbReference type="ARBA" id="ARBA00000695"/>
    </source>
</evidence>
<dbReference type="SMART" id="SM00656">
    <property type="entry name" value="Amb_all"/>
    <property type="match status" value="1"/>
</dbReference>